<feature type="coiled-coil region" evidence="2">
    <location>
        <begin position="399"/>
        <end position="426"/>
    </location>
</feature>
<keyword evidence="5" id="KW-0614">Plasmid</keyword>
<reference evidence="5" key="1">
    <citation type="submission" date="2022-06" db="EMBL/GenBank/DDBJ databases">
        <title>Complete genome sequence of soil microorganisms Streptomyces sp. Qhu-M197 isolated from Alpine meadows habitats on the Tibetan Plateau.</title>
        <authorList>
            <person name="Zhang B."/>
            <person name="Xiang X."/>
            <person name="Fan J."/>
        </authorList>
    </citation>
    <scope>NUCLEOTIDE SEQUENCE</scope>
    <source>
        <strain evidence="5">Qhu-M197</strain>
        <plasmid evidence="5">unnamed1</plasmid>
    </source>
</reference>
<feature type="repeat" description="TPR" evidence="1">
    <location>
        <begin position="638"/>
        <end position="671"/>
    </location>
</feature>
<protein>
    <submittedName>
        <fullName evidence="5">Tetratricopeptide repeat protein</fullName>
    </submittedName>
</protein>
<dbReference type="Proteomes" id="UP001056374">
    <property type="component" value="Plasmid unnamed1"/>
</dbReference>
<keyword evidence="1" id="KW-0802">TPR repeat</keyword>
<name>A0ABY4ZMX1_9ACTN</name>
<feature type="coiled-coil region" evidence="2">
    <location>
        <begin position="611"/>
        <end position="671"/>
    </location>
</feature>
<dbReference type="PROSITE" id="PS50005">
    <property type="entry name" value="TPR"/>
    <property type="match status" value="4"/>
</dbReference>
<dbReference type="SMART" id="SM00028">
    <property type="entry name" value="TPR"/>
    <property type="match status" value="12"/>
</dbReference>
<dbReference type="PANTHER" id="PTHR10098:SF106">
    <property type="entry name" value="TETRATRICOPEPTIDE REPEAT PROTEIN 28-LIKE PROTEIN"/>
    <property type="match status" value="1"/>
</dbReference>
<dbReference type="Pfam" id="PF13191">
    <property type="entry name" value="AAA_16"/>
    <property type="match status" value="1"/>
</dbReference>
<evidence type="ECO:0000256" key="2">
    <source>
        <dbReference type="SAM" id="Coils"/>
    </source>
</evidence>
<gene>
    <name evidence="5" type="ORF">NFX46_39985</name>
</gene>
<dbReference type="InterPro" id="IPR011990">
    <property type="entry name" value="TPR-like_helical_dom_sf"/>
</dbReference>
<dbReference type="PANTHER" id="PTHR10098">
    <property type="entry name" value="RAPSYN-RELATED"/>
    <property type="match status" value="1"/>
</dbReference>
<feature type="repeat" description="TPR" evidence="1">
    <location>
        <begin position="918"/>
        <end position="951"/>
    </location>
</feature>
<keyword evidence="2" id="KW-0175">Coiled coil</keyword>
<evidence type="ECO:0000313" key="6">
    <source>
        <dbReference type="Proteomes" id="UP001056374"/>
    </source>
</evidence>
<evidence type="ECO:0000313" key="5">
    <source>
        <dbReference type="EMBL" id="USQ89870.1"/>
    </source>
</evidence>
<sequence>MGGKGSKAKKRKKQSGAPDQRAEGRTGGNPGRADGFSGGHFSYAAAQQRGTQYNTFVQQYAPAPSALDALPELPAEFTGRDEDLAPLLDLLAPTSGVERPVAVVAGMGGVGKTTLAHAVGHQVLEHGWFTGVLLVDLRGYDPQPAQPEQSLDALLRRLGVLAEHIPPTAADREVFYRSHLAERGRKGERLLVITDNASSAAQVRPLLPPAPHGMIATSRKALPGIGRPRTLHQLQPEDAIALLDLTLREANPDDSRVEEDREAAERVATACGCLPLALQIVAALLVQDPGQPLAERADRLTTGEGRLDSINDGERNLRTIFDQTLNSLLPQQQDLFRMLSLNAGPDISTPAAAALTHQSETAIDNQLSQLAAAHLISRGTTRNRWQMHDLLRDYAKEQAQKHLQNNRTANRKYDQARQRLDDYYVKFSEDAKGFIDFSKASQHISKFSNREEALLWMDTERSNLIATAHSNAPSEISGRLCFALTEYLRYRGLHHDALAVSALCLDTVRALKIRINEPGAWGNLGHALTGLHRYEEALDAHVTARALLEGSRDTASLASAWNDTGNVLRALHRYEEALSAQTTARTLHEQTSNTNGQANAWNNTGVVLQSLHRYEEALNAHTTARNLYEQNGNTNSQAIAWNNTGNVLQSLHRYEEALNAYTTARNLYEQNGNTNSQAIAWNNTGNVLQSLHRYDEALNAHTTARNLHEQTSDTNGQANAWNSTGVVLQSLHRYDEALNAHTTARNLHEQTSDTNGQANAWNSTGSVLQSLHRYDEALNAHTTARNLHEQTSDTDGQANAWNNTGSVLQSLHRYEEALNAHTTARNLYEQTSDTDGQATTWNNTGSVLQSLHRYEEALNAHTTARNLYEQTGNTDGQANAWNNTGNVFQSLNQYEEALNAHTTARNLYEQTGNTDGQANAWNNTGNALQSLHRYDEALNAHTTARNLHEQTGNTNGQATTWNNTGTALRALQRYTEAVSDGRHAAEMLESLGNFELAGEALGELATSLDAADASPALVRDAWLRSANAYQKSGVTEKEEQSRANAAAKDPEESS</sequence>
<feature type="region of interest" description="Disordered" evidence="3">
    <location>
        <begin position="1030"/>
        <end position="1054"/>
    </location>
</feature>
<dbReference type="PRINTS" id="PR00364">
    <property type="entry name" value="DISEASERSIST"/>
</dbReference>
<feature type="region of interest" description="Disordered" evidence="3">
    <location>
        <begin position="1"/>
        <end position="40"/>
    </location>
</feature>
<organism evidence="5 6">
    <name type="scientific">Streptomyces phaeoluteigriseus</name>
    <dbReference type="NCBI Taxonomy" id="114686"/>
    <lineage>
        <taxon>Bacteria</taxon>
        <taxon>Bacillati</taxon>
        <taxon>Actinomycetota</taxon>
        <taxon>Actinomycetes</taxon>
        <taxon>Kitasatosporales</taxon>
        <taxon>Streptomycetaceae</taxon>
        <taxon>Streptomyces</taxon>
        <taxon>Streptomyces aurantiacus group</taxon>
    </lineage>
</organism>
<proteinExistence type="predicted"/>
<dbReference type="SUPFAM" id="SSF48452">
    <property type="entry name" value="TPR-like"/>
    <property type="match status" value="4"/>
</dbReference>
<dbReference type="InterPro" id="IPR041664">
    <property type="entry name" value="AAA_16"/>
</dbReference>
<feature type="repeat" description="TPR" evidence="1">
    <location>
        <begin position="878"/>
        <end position="911"/>
    </location>
</feature>
<evidence type="ECO:0000256" key="1">
    <source>
        <dbReference type="PROSITE-ProRule" id="PRU00339"/>
    </source>
</evidence>
<evidence type="ECO:0000256" key="3">
    <source>
        <dbReference type="SAM" id="MobiDB-lite"/>
    </source>
</evidence>
<dbReference type="Pfam" id="PF13424">
    <property type="entry name" value="TPR_12"/>
    <property type="match status" value="6"/>
</dbReference>
<dbReference type="RefSeq" id="WP_252556962.1">
    <property type="nucleotide sequence ID" value="NZ_CP099469.1"/>
</dbReference>
<dbReference type="EMBL" id="CP099469">
    <property type="protein sequence ID" value="USQ89870.1"/>
    <property type="molecule type" value="Genomic_DNA"/>
</dbReference>
<dbReference type="SUPFAM" id="SSF52540">
    <property type="entry name" value="P-loop containing nucleoside triphosphate hydrolases"/>
    <property type="match status" value="1"/>
</dbReference>
<feature type="repeat" description="TPR" evidence="1">
    <location>
        <begin position="598"/>
        <end position="631"/>
    </location>
</feature>
<dbReference type="Gene3D" id="1.25.40.10">
    <property type="entry name" value="Tetratricopeptide repeat domain"/>
    <property type="match status" value="2"/>
</dbReference>
<dbReference type="InterPro" id="IPR027417">
    <property type="entry name" value="P-loop_NTPase"/>
</dbReference>
<geneLocation type="plasmid" evidence="5 6">
    <name>unnamed1</name>
</geneLocation>
<feature type="domain" description="Orc1-like AAA ATPase" evidence="4">
    <location>
        <begin position="76"/>
        <end position="144"/>
    </location>
</feature>
<dbReference type="Gene3D" id="3.40.50.300">
    <property type="entry name" value="P-loop containing nucleotide triphosphate hydrolases"/>
    <property type="match status" value="1"/>
</dbReference>
<accession>A0ABY4ZMX1</accession>
<dbReference type="InterPro" id="IPR019734">
    <property type="entry name" value="TPR_rpt"/>
</dbReference>
<keyword evidence="6" id="KW-1185">Reference proteome</keyword>
<evidence type="ECO:0000259" key="4">
    <source>
        <dbReference type="Pfam" id="PF13191"/>
    </source>
</evidence>
<feature type="compositionally biased region" description="Basic residues" evidence="3">
    <location>
        <begin position="1"/>
        <end position="14"/>
    </location>
</feature>